<dbReference type="AlphaFoldDB" id="A0A1D9QLI6"/>
<keyword evidence="2 3" id="KW-0040">ANK repeat</keyword>
<dbReference type="PANTHER" id="PTHR24173:SF74">
    <property type="entry name" value="ANKYRIN REPEAT DOMAIN-CONTAINING PROTEIN 16"/>
    <property type="match status" value="1"/>
</dbReference>
<protein>
    <submittedName>
        <fullName evidence="4">Uncharacterized protein</fullName>
    </submittedName>
</protein>
<dbReference type="OrthoDB" id="194358at2759"/>
<accession>A0A1D9QLI6</accession>
<dbReference type="InterPro" id="IPR036770">
    <property type="entry name" value="Ankyrin_rpt-contain_sf"/>
</dbReference>
<dbReference type="RefSeq" id="XP_001589779.1">
    <property type="nucleotide sequence ID" value="XM_001589729.1"/>
</dbReference>
<dbReference type="InterPro" id="IPR002110">
    <property type="entry name" value="Ankyrin_rpt"/>
</dbReference>
<dbReference type="KEGG" id="ssl:SS1G_09501"/>
<dbReference type="PROSITE" id="PS50297">
    <property type="entry name" value="ANK_REP_REGION"/>
    <property type="match status" value="1"/>
</dbReference>
<dbReference type="VEuPathDB" id="FungiDB:sscle_15g104520"/>
<dbReference type="EMBL" id="CP017828">
    <property type="protein sequence ID" value="APA15682.1"/>
    <property type="molecule type" value="Genomic_DNA"/>
</dbReference>
<dbReference type="Proteomes" id="UP000177798">
    <property type="component" value="Chromosome 15"/>
</dbReference>
<name>A0A1D9QLI6_SCLS1</name>
<keyword evidence="1" id="KW-0677">Repeat</keyword>
<organism evidence="4 5">
    <name type="scientific">Sclerotinia sclerotiorum (strain ATCC 18683 / 1980 / Ss-1)</name>
    <name type="common">White mold</name>
    <name type="synonym">Whetzelinia sclerotiorum</name>
    <dbReference type="NCBI Taxonomy" id="665079"/>
    <lineage>
        <taxon>Eukaryota</taxon>
        <taxon>Fungi</taxon>
        <taxon>Dikarya</taxon>
        <taxon>Ascomycota</taxon>
        <taxon>Pezizomycotina</taxon>
        <taxon>Leotiomycetes</taxon>
        <taxon>Helotiales</taxon>
        <taxon>Sclerotiniaceae</taxon>
        <taxon>Sclerotinia</taxon>
    </lineage>
</organism>
<dbReference type="Gene3D" id="1.25.40.20">
    <property type="entry name" value="Ankyrin repeat-containing domain"/>
    <property type="match status" value="1"/>
</dbReference>
<dbReference type="SUPFAM" id="SSF48403">
    <property type="entry name" value="Ankyrin repeat"/>
    <property type="match status" value="1"/>
</dbReference>
<dbReference type="Pfam" id="PF12796">
    <property type="entry name" value="Ank_2"/>
    <property type="match status" value="1"/>
</dbReference>
<dbReference type="PROSITE" id="PS50088">
    <property type="entry name" value="ANK_REPEAT"/>
    <property type="match status" value="1"/>
</dbReference>
<feature type="repeat" description="ANK" evidence="3">
    <location>
        <begin position="49"/>
        <end position="81"/>
    </location>
</feature>
<dbReference type="PANTHER" id="PTHR24173">
    <property type="entry name" value="ANKYRIN REPEAT CONTAINING"/>
    <property type="match status" value="1"/>
</dbReference>
<gene>
    <name evidence="4" type="ORF">sscle_15g104520</name>
</gene>
<dbReference type="SMART" id="SM00248">
    <property type="entry name" value="ANK"/>
    <property type="match status" value="3"/>
</dbReference>
<sequence length="179" mass="19367">MAKTEVATLDEILEESNFTALAISIRTENLRAMYALLIAGADIESRTSNGQTCLYLACCLGNEKALAALLDAGVDTSHKDDFGCTAKDYAARNGRSDIVDLFFKDYCAKSPRSKSSGEELHDCEYHGSRACVESTIEEPDVSNLVQLPLGEKSGDLARRPKLPSNIRNATIVTLSNSAE</sequence>
<proteinExistence type="predicted"/>
<evidence type="ECO:0000313" key="4">
    <source>
        <dbReference type="EMBL" id="APA15682.1"/>
    </source>
</evidence>
<reference evidence="5" key="1">
    <citation type="journal article" date="2017" name="Genome Biol. Evol.">
        <title>The complete genome sequence of the phytopathogenic fungus Sclerotinia sclerotiorum reveals insights into the genome architecture of broad host range pathogens.</title>
        <authorList>
            <person name="Derbyshire M."/>
            <person name="Denton-Giles M."/>
            <person name="Hegedus D."/>
            <person name="Seifbarghy S."/>
            <person name="Rollins J."/>
            <person name="van Kan J."/>
            <person name="Seidl M.F."/>
            <person name="Faino L."/>
            <person name="Mbengue M."/>
            <person name="Navaud O."/>
            <person name="Raffaele S."/>
            <person name="Hammond-Kosack K."/>
            <person name="Heard S."/>
            <person name="Oliver R."/>
        </authorList>
    </citation>
    <scope>NUCLEOTIDE SEQUENCE [LARGE SCALE GENOMIC DNA]</scope>
    <source>
        <strain evidence="5">ATCC 18683 / 1980 / Ss-1</strain>
    </source>
</reference>
<evidence type="ECO:0000256" key="3">
    <source>
        <dbReference type="PROSITE-ProRule" id="PRU00023"/>
    </source>
</evidence>
<evidence type="ECO:0000256" key="2">
    <source>
        <dbReference type="ARBA" id="ARBA00023043"/>
    </source>
</evidence>
<evidence type="ECO:0000256" key="1">
    <source>
        <dbReference type="ARBA" id="ARBA00022737"/>
    </source>
</evidence>
<evidence type="ECO:0000313" key="5">
    <source>
        <dbReference type="Proteomes" id="UP000177798"/>
    </source>
</evidence>